<evidence type="ECO:0000313" key="3">
    <source>
        <dbReference type="Proteomes" id="UP000245771"/>
    </source>
</evidence>
<dbReference type="EMBL" id="KZ819602">
    <property type="protein sequence ID" value="PWN36454.1"/>
    <property type="molecule type" value="Genomic_DNA"/>
</dbReference>
<evidence type="ECO:0000256" key="1">
    <source>
        <dbReference type="SAM" id="Phobius"/>
    </source>
</evidence>
<keyword evidence="1" id="KW-0812">Transmembrane</keyword>
<sequence>MRILIVGGDPINSRICENLANDWPSVDEEELQSTLAKIHSGIVPGAIELAYIYSLLAICAIALPSSRIYKAKGQILEKENVLIFMQEVIMLMRHATNHTKYFEINNTNILLECRVYNALAWVSMYSQHPKEAQYYSEQTIFRLVWQILLMTSQMTINFIAKN</sequence>
<keyword evidence="1" id="KW-1133">Transmembrane helix</keyword>
<reference evidence="2 3" key="1">
    <citation type="journal article" date="2018" name="Mol. Biol. Evol.">
        <title>Broad Genomic Sampling Reveals a Smut Pathogenic Ancestry of the Fungal Clade Ustilaginomycotina.</title>
        <authorList>
            <person name="Kijpornyongpan T."/>
            <person name="Mondo S.J."/>
            <person name="Barry K."/>
            <person name="Sandor L."/>
            <person name="Lee J."/>
            <person name="Lipzen A."/>
            <person name="Pangilinan J."/>
            <person name="LaButti K."/>
            <person name="Hainaut M."/>
            <person name="Henrissat B."/>
            <person name="Grigoriev I.V."/>
            <person name="Spatafora J.W."/>
            <person name="Aime M.C."/>
        </authorList>
    </citation>
    <scope>NUCLEOTIDE SEQUENCE [LARGE SCALE GENOMIC DNA]</scope>
    <source>
        <strain evidence="2 3">MCA 3882</strain>
    </source>
</reference>
<protein>
    <submittedName>
        <fullName evidence="2">Uncharacterized protein</fullName>
    </submittedName>
</protein>
<proteinExistence type="predicted"/>
<keyword evidence="1" id="KW-0472">Membrane</keyword>
<gene>
    <name evidence="2" type="ORF">FA14DRAFT_507</name>
</gene>
<dbReference type="RefSeq" id="XP_025356756.1">
    <property type="nucleotide sequence ID" value="XM_025502436.1"/>
</dbReference>
<dbReference type="InParanoid" id="A0A316VGP3"/>
<dbReference type="GeneID" id="37024217"/>
<dbReference type="Proteomes" id="UP000245771">
    <property type="component" value="Unassembled WGS sequence"/>
</dbReference>
<accession>A0A316VGP3</accession>
<dbReference type="AlphaFoldDB" id="A0A316VGP3"/>
<feature type="transmembrane region" description="Helical" evidence="1">
    <location>
        <begin position="42"/>
        <end position="63"/>
    </location>
</feature>
<name>A0A316VGP3_9BASI</name>
<keyword evidence="3" id="KW-1185">Reference proteome</keyword>
<organism evidence="2 3">
    <name type="scientific">Meira miltonrushii</name>
    <dbReference type="NCBI Taxonomy" id="1280837"/>
    <lineage>
        <taxon>Eukaryota</taxon>
        <taxon>Fungi</taxon>
        <taxon>Dikarya</taxon>
        <taxon>Basidiomycota</taxon>
        <taxon>Ustilaginomycotina</taxon>
        <taxon>Exobasidiomycetes</taxon>
        <taxon>Exobasidiales</taxon>
        <taxon>Brachybasidiaceae</taxon>
        <taxon>Meira</taxon>
    </lineage>
</organism>
<evidence type="ECO:0000313" key="2">
    <source>
        <dbReference type="EMBL" id="PWN36454.1"/>
    </source>
</evidence>